<dbReference type="GO" id="GO:0016020">
    <property type="term" value="C:membrane"/>
    <property type="evidence" value="ECO:0007669"/>
    <property type="project" value="InterPro"/>
</dbReference>
<dbReference type="EMBL" id="VSSQ01071445">
    <property type="protein sequence ID" value="MPN23051.1"/>
    <property type="molecule type" value="Genomic_DNA"/>
</dbReference>
<comment type="caution">
    <text evidence="2">The sequence shown here is derived from an EMBL/GenBank/DDBJ whole genome shotgun (WGS) entry which is preliminary data.</text>
</comment>
<dbReference type="GO" id="GO:0009055">
    <property type="term" value="F:electron transfer activity"/>
    <property type="evidence" value="ECO:0007669"/>
    <property type="project" value="InterPro"/>
</dbReference>
<dbReference type="Pfam" id="PF13375">
    <property type="entry name" value="RnfC_N"/>
    <property type="match status" value="1"/>
</dbReference>
<name>A0A645G819_9ZZZZ</name>
<reference evidence="2" key="1">
    <citation type="submission" date="2019-08" db="EMBL/GenBank/DDBJ databases">
        <authorList>
            <person name="Kucharzyk K."/>
            <person name="Murdoch R.W."/>
            <person name="Higgins S."/>
            <person name="Loffler F."/>
        </authorList>
    </citation>
    <scope>NUCLEOTIDE SEQUENCE</scope>
</reference>
<dbReference type="PANTHER" id="PTHR43034:SF2">
    <property type="entry name" value="ION-TRANSLOCATING OXIDOREDUCTASE COMPLEX SUBUNIT C"/>
    <property type="match status" value="1"/>
</dbReference>
<dbReference type="GO" id="GO:0051539">
    <property type="term" value="F:4 iron, 4 sulfur cluster binding"/>
    <property type="evidence" value="ECO:0007669"/>
    <property type="project" value="InterPro"/>
</dbReference>
<dbReference type="InterPro" id="IPR026902">
    <property type="entry name" value="RnfC_N"/>
</dbReference>
<dbReference type="PANTHER" id="PTHR43034">
    <property type="entry name" value="ION-TRANSLOCATING OXIDOREDUCTASE COMPLEX SUBUNIT C"/>
    <property type="match status" value="1"/>
</dbReference>
<accession>A0A645G819</accession>
<dbReference type="Pfam" id="PF13534">
    <property type="entry name" value="Fer4_17"/>
    <property type="match status" value="1"/>
</dbReference>
<dbReference type="InterPro" id="IPR010208">
    <property type="entry name" value="Ion_transpt_RnfC/RsxC"/>
</dbReference>
<evidence type="ECO:0000313" key="2">
    <source>
        <dbReference type="EMBL" id="MPN23051.1"/>
    </source>
</evidence>
<feature type="domain" description="RnfC Barrel sandwich hybrid" evidence="1">
    <location>
        <begin position="104"/>
        <end position="165"/>
    </location>
</feature>
<evidence type="ECO:0000259" key="1">
    <source>
        <dbReference type="Pfam" id="PF13375"/>
    </source>
</evidence>
<dbReference type="AlphaFoldDB" id="A0A645G819"/>
<gene>
    <name evidence="2" type="primary">rsxC_20</name>
    <name evidence="2" type="ORF">SDC9_170436</name>
</gene>
<proteinExistence type="predicted"/>
<protein>
    <submittedName>
        <fullName evidence="2">Electron transport complex subunit RsxC</fullName>
    </submittedName>
</protein>
<organism evidence="2">
    <name type="scientific">bioreactor metagenome</name>
    <dbReference type="NCBI Taxonomy" id="1076179"/>
    <lineage>
        <taxon>unclassified sequences</taxon>
        <taxon>metagenomes</taxon>
        <taxon>ecological metagenomes</taxon>
    </lineage>
</organism>
<sequence length="169" mass="18809">MRTIAMADSFEETLENESIKNAMYCCECGVCEVIACPMQLQPRRVNAVIKQLYAQNGVRPQKGTSDYIINAQREYRKIPTKRAAARIGVLKYNSYVIDTLKTYEPDCVKISLKQSIGSPAESVVQVNEKVKCGQLIAKCPDGKLGANLHASIDGVIKRIDDRIVIERGE</sequence>